<accession>G0TW30</accession>
<reference evidence="2" key="1">
    <citation type="journal article" date="2012" name="Proc. Natl. Acad. Sci. U.S.A.">
        <title>Antigenic diversity is generated by distinct evolutionary mechanisms in African trypanosome species.</title>
        <authorList>
            <person name="Jackson A.P."/>
            <person name="Berry A."/>
            <person name="Aslett M."/>
            <person name="Allison H.C."/>
            <person name="Burton P."/>
            <person name="Vavrova-Anderson J."/>
            <person name="Brown R."/>
            <person name="Browne H."/>
            <person name="Corton N."/>
            <person name="Hauser H."/>
            <person name="Gamble J."/>
            <person name="Gilderthorp R."/>
            <person name="Marcello L."/>
            <person name="McQuillan J."/>
            <person name="Otto T.D."/>
            <person name="Quail M.A."/>
            <person name="Sanders M.J."/>
            <person name="van Tonder A."/>
            <person name="Ginger M.L."/>
            <person name="Field M.C."/>
            <person name="Barry J.D."/>
            <person name="Hertz-Fowler C."/>
            <person name="Berriman M."/>
        </authorList>
    </citation>
    <scope>NUCLEOTIDE SEQUENCE</scope>
    <source>
        <strain evidence="2">Y486</strain>
    </source>
</reference>
<dbReference type="InterPro" id="IPR008710">
    <property type="entry name" value="Nicastrin"/>
</dbReference>
<dbReference type="GO" id="GO:0016485">
    <property type="term" value="P:protein processing"/>
    <property type="evidence" value="ECO:0007669"/>
    <property type="project" value="InterPro"/>
</dbReference>
<dbReference type="AlphaFoldDB" id="G0TW30"/>
<dbReference type="VEuPathDB" id="TriTrypDB:TvY486_0503470"/>
<dbReference type="PANTHER" id="PTHR21092">
    <property type="entry name" value="NICASTRIN"/>
    <property type="match status" value="1"/>
</dbReference>
<keyword evidence="1" id="KW-0472">Membrane</keyword>
<evidence type="ECO:0008006" key="3">
    <source>
        <dbReference type="Google" id="ProtNLM"/>
    </source>
</evidence>
<evidence type="ECO:0000256" key="1">
    <source>
        <dbReference type="SAM" id="Phobius"/>
    </source>
</evidence>
<evidence type="ECO:0000313" key="2">
    <source>
        <dbReference type="EMBL" id="CCC48146.1"/>
    </source>
</evidence>
<dbReference type="SUPFAM" id="SSF53187">
    <property type="entry name" value="Zn-dependent exopeptidases"/>
    <property type="match status" value="1"/>
</dbReference>
<gene>
    <name evidence="2" type="ORF">TVY486_0503470</name>
</gene>
<dbReference type="Pfam" id="PF05450">
    <property type="entry name" value="Nicastrin"/>
    <property type="match status" value="1"/>
</dbReference>
<dbReference type="PANTHER" id="PTHR21092:SF0">
    <property type="entry name" value="NICASTRIN"/>
    <property type="match status" value="1"/>
</dbReference>
<protein>
    <recommendedName>
        <fullName evidence="3">Nicastrin</fullName>
    </recommendedName>
</protein>
<sequence>MMAVTTHTTATTAAMACTLLILGAKSPLFLVLPYLTFSFLFIILLRLSAEVVASVFATLYFHLLYQNQLAGVLLLDPKTLPAPRQRGATSILFQQMSPTLGVPYCLLALCIAIFRVAEAGAISRGFASDVPGKPNDVMYHTYFRNYDTAYPCVLRGVIRASSQTSSSNFSSDFWGCVTGSSNVHAHSLFLLRTDEASQMHADGCQPTQLLKLIGSIKLPSENTTNGLGIVVATREVEGAGALKEEDAPRTCDITCILTAVSRYNQLNMSERPPAMPNITAVAFSDDNKQCKFSVTGDAYEDALLLPTEVRSAYGFVVLYFPSVDGTNAKNGGTTGLRSVSGSSDSSGDWSALLKVAAFNRRRWTEGNTYPHRILETRNGMPLASRDTGARENATNDGGKTELVGCLGDEPLPTCFPVGGWTVWATNADTNWEWRNNSMSDVSSKTADTGGGVRTAGRSSFVKKTRKGAIALMVASTAVSLVHGVTPGADCPASGIVAILSLMDALQRAINADRGVDGTLKARDVYAFFFPGEHLGSAGSSRFVADALGMDCEADGVSACMGLAYNTSLNFTTVDFDAIDTFFVVDQVALDGAPLFYHVDGRVDAASKQSKDNTITPQKRAEKVLESRGVRRASTTRLPYSPITTLLDLIPNADKGNKTFISLTRYNTTYINRDVFTVLDRANANRSKTVPKGSHPARNETVLSAGAIADAADALLAVLVPSLATVNRTLVTELFDCFSMNVNCSFISPQRAESNATVVPDYSVNMMSGPKSKSFTVTQKAIRTALVRIGWANTLISPAFSRGLKVPQGRWDSGWALDEKWLIQYSKNDERYALHVLSRWRQDIGARGAFVESKKNSWFLFFLSVVVSLGGLVYLKMFL</sequence>
<dbReference type="GO" id="GO:0005886">
    <property type="term" value="C:plasma membrane"/>
    <property type="evidence" value="ECO:0007669"/>
    <property type="project" value="TreeGrafter"/>
</dbReference>
<dbReference type="Gene3D" id="3.40.630.10">
    <property type="entry name" value="Zn peptidases"/>
    <property type="match status" value="1"/>
</dbReference>
<proteinExistence type="predicted"/>
<keyword evidence="1" id="KW-1133">Transmembrane helix</keyword>
<feature type="transmembrane region" description="Helical" evidence="1">
    <location>
        <begin position="856"/>
        <end position="874"/>
    </location>
</feature>
<keyword evidence="1" id="KW-0812">Transmembrane</keyword>
<name>G0TW30_TRYVY</name>
<dbReference type="EMBL" id="HE573021">
    <property type="protein sequence ID" value="CCC48146.1"/>
    <property type="molecule type" value="Genomic_DNA"/>
</dbReference>
<organism evidence="2">
    <name type="scientific">Trypanosoma vivax (strain Y486)</name>
    <dbReference type="NCBI Taxonomy" id="1055687"/>
    <lineage>
        <taxon>Eukaryota</taxon>
        <taxon>Discoba</taxon>
        <taxon>Euglenozoa</taxon>
        <taxon>Kinetoplastea</taxon>
        <taxon>Metakinetoplastina</taxon>
        <taxon>Trypanosomatida</taxon>
        <taxon>Trypanosomatidae</taxon>
        <taxon>Trypanosoma</taxon>
        <taxon>Duttonella</taxon>
    </lineage>
</organism>